<feature type="region of interest" description="Disordered" evidence="1">
    <location>
        <begin position="94"/>
        <end position="194"/>
    </location>
</feature>
<reference evidence="2 3" key="1">
    <citation type="submission" date="2019-09" db="EMBL/GenBank/DDBJ databases">
        <authorList>
            <consortium name="DOE Joint Genome Institute"/>
            <person name="Mondo S.J."/>
            <person name="Navarro-Mendoza M.I."/>
            <person name="Perez-Arques C."/>
            <person name="Panchal S."/>
            <person name="Nicolas F.E."/>
            <person name="Ganguly P."/>
            <person name="Pangilinan J."/>
            <person name="Grigoriev I."/>
            <person name="Heitman J."/>
            <person name="Sanya K."/>
            <person name="Garre V."/>
        </authorList>
    </citation>
    <scope>NUCLEOTIDE SEQUENCE [LARGE SCALE GENOMIC DNA]</scope>
    <source>
        <strain evidence="2 3">MU402</strain>
    </source>
</reference>
<gene>
    <name evidence="2" type="ORF">FB192DRAFT_1444743</name>
</gene>
<sequence>MDVYKEVFATLRSEMENFVQELDEGDADAMLQIVDGFASLSDVAHAFWMESSIRQAMKDVWSQLSQALSSVHHTEIDTQRTNATVRANAVAIEESIADTDTPSPEAEIHARSSDIAPSPPPAPASTSTAPPSASTAPPSASTAPPSASTAPPSASTAPPSASTSSPAVDLGRVDIPRSSAPLDQTRKRKRVKEPKTKPINLAWLKKELSPTAFDLFLHHIGHEEELLAEVKKRFQLVLSLERQQEEDGIFDYEGIPQDLRTCVKLYLGSSMRRQAENYHGYVMARQIQKRVDDENKGETEAAKKKRYKEIFSVIAASYINKDEGKNDMLHCRKCKILADKCGLFVLVLHDVFSKNFITRLINDEGINKDNIENIVRVLESHLSKSFLNATIENGEFTPAPEEASVIELD</sequence>
<name>A0A8H4BPG7_MUCCL</name>
<evidence type="ECO:0000313" key="3">
    <source>
        <dbReference type="Proteomes" id="UP000469890"/>
    </source>
</evidence>
<evidence type="ECO:0000313" key="2">
    <source>
        <dbReference type="EMBL" id="KAF1805988.1"/>
    </source>
</evidence>
<dbReference type="EMBL" id="JAAECE010000002">
    <property type="protein sequence ID" value="KAF1805988.1"/>
    <property type="molecule type" value="Genomic_DNA"/>
</dbReference>
<feature type="compositionally biased region" description="Low complexity" evidence="1">
    <location>
        <begin position="124"/>
        <end position="167"/>
    </location>
</feature>
<dbReference type="AlphaFoldDB" id="A0A8H4BPG7"/>
<organism evidence="2 3">
    <name type="scientific">Mucor circinelloides f. lusitanicus</name>
    <name type="common">Mucor racemosus var. lusitanicus</name>
    <dbReference type="NCBI Taxonomy" id="29924"/>
    <lineage>
        <taxon>Eukaryota</taxon>
        <taxon>Fungi</taxon>
        <taxon>Fungi incertae sedis</taxon>
        <taxon>Mucoromycota</taxon>
        <taxon>Mucoromycotina</taxon>
        <taxon>Mucoromycetes</taxon>
        <taxon>Mucorales</taxon>
        <taxon>Mucorineae</taxon>
        <taxon>Mucoraceae</taxon>
        <taxon>Mucor</taxon>
    </lineage>
</organism>
<proteinExistence type="predicted"/>
<accession>A0A8H4BPG7</accession>
<evidence type="ECO:0000256" key="1">
    <source>
        <dbReference type="SAM" id="MobiDB-lite"/>
    </source>
</evidence>
<protein>
    <submittedName>
        <fullName evidence="2">Uncharacterized protein</fullName>
    </submittedName>
</protein>
<comment type="caution">
    <text evidence="2">The sequence shown here is derived from an EMBL/GenBank/DDBJ whole genome shotgun (WGS) entry which is preliminary data.</text>
</comment>
<dbReference type="Proteomes" id="UP000469890">
    <property type="component" value="Unassembled WGS sequence"/>
</dbReference>